<evidence type="ECO:0000313" key="2">
    <source>
        <dbReference type="EMBL" id="MCE7010008.1"/>
    </source>
</evidence>
<dbReference type="RefSeq" id="WP_233731493.1">
    <property type="nucleotide sequence ID" value="NZ_JAJVCN010000004.1"/>
</dbReference>
<gene>
    <name evidence="2" type="ORF">LWC34_45460</name>
</gene>
<protein>
    <submittedName>
        <fullName evidence="2">PIN-like domain-containing protein</fullName>
    </submittedName>
</protein>
<proteinExistence type="predicted"/>
<evidence type="ECO:0000259" key="1">
    <source>
        <dbReference type="Pfam" id="PF18476"/>
    </source>
</evidence>
<reference evidence="2 3" key="1">
    <citation type="submission" date="2021-12" db="EMBL/GenBank/DDBJ databases">
        <title>Genome sequence of Kibdelosporangium philippinense ATCC 49844.</title>
        <authorList>
            <person name="Fedorov E.A."/>
            <person name="Omeragic M."/>
            <person name="Shalygina K.F."/>
            <person name="Maclea K.S."/>
        </authorList>
    </citation>
    <scope>NUCLEOTIDE SEQUENCE [LARGE SCALE GENOMIC DNA]</scope>
    <source>
        <strain evidence="2 3">ATCC 49844</strain>
    </source>
</reference>
<keyword evidence="3" id="KW-1185">Reference proteome</keyword>
<organism evidence="2 3">
    <name type="scientific">Kibdelosporangium philippinense</name>
    <dbReference type="NCBI Taxonomy" id="211113"/>
    <lineage>
        <taxon>Bacteria</taxon>
        <taxon>Bacillati</taxon>
        <taxon>Actinomycetota</taxon>
        <taxon>Actinomycetes</taxon>
        <taxon>Pseudonocardiales</taxon>
        <taxon>Pseudonocardiaceae</taxon>
        <taxon>Kibdelosporangium</taxon>
    </lineage>
</organism>
<feature type="domain" description="PIN like" evidence="1">
    <location>
        <begin position="2"/>
        <end position="187"/>
    </location>
</feature>
<dbReference type="InterPro" id="IPR041578">
    <property type="entry name" value="PIN_8"/>
</dbReference>
<dbReference type="Pfam" id="PF18476">
    <property type="entry name" value="PIN_8"/>
    <property type="match status" value="1"/>
</dbReference>
<evidence type="ECO:0000313" key="3">
    <source>
        <dbReference type="Proteomes" id="UP001521150"/>
    </source>
</evidence>
<sequence>MLHEFWRNRESVLRNPRGTPETLKQLDNQRSKALTQITQWVKIASLSTQDISTVVRTLRVAFDSVRDAIEEHEDNQNDLFAKDTNADPLIGELEQILDGRVGPPLPQEELPHLIEEGKRRVEAEIAPGFKDVKAKGVDGAVGDFLVWEQVLRQAKLTGRDVLLVTAENKPDWWRMVRGELRSPHPDLIKELRTRAGVDIYMLQPQRLLDHAMAALKVSVHEGSSESVARVGSSVAGQEDLSTGGWSAETLTELLSRLDQEYRVQAAAIRKAGKQGGRISRDEVYELVPHQATLAL</sequence>
<dbReference type="EMBL" id="JAJVCN010000004">
    <property type="protein sequence ID" value="MCE7010008.1"/>
    <property type="molecule type" value="Genomic_DNA"/>
</dbReference>
<comment type="caution">
    <text evidence="2">The sequence shown here is derived from an EMBL/GenBank/DDBJ whole genome shotgun (WGS) entry which is preliminary data.</text>
</comment>
<name>A0ABS8ZUA3_9PSEU</name>
<accession>A0ABS8ZUA3</accession>
<dbReference type="Proteomes" id="UP001521150">
    <property type="component" value="Unassembled WGS sequence"/>
</dbReference>